<keyword evidence="1" id="KW-0175">Coiled coil</keyword>
<gene>
    <name evidence="2" type="ORF">CRE_14526</name>
</gene>
<evidence type="ECO:0000313" key="3">
    <source>
        <dbReference type="Proteomes" id="UP000008281"/>
    </source>
</evidence>
<accession>E3M9D3</accession>
<dbReference type="InParanoid" id="E3M9D3"/>
<proteinExistence type="predicted"/>
<dbReference type="OrthoDB" id="5910309at2759"/>
<evidence type="ECO:0000256" key="1">
    <source>
        <dbReference type="SAM" id="Coils"/>
    </source>
</evidence>
<dbReference type="Pfam" id="PF12078">
    <property type="entry name" value="DUF3557"/>
    <property type="match status" value="1"/>
</dbReference>
<dbReference type="PANTHER" id="PTHR31379">
    <property type="entry name" value="F-BOX C PROTEIN-RELATED-RELATED"/>
    <property type="match status" value="1"/>
</dbReference>
<dbReference type="eggNOG" id="ENOG502TK43">
    <property type="taxonomic scope" value="Eukaryota"/>
</dbReference>
<organism evidence="3">
    <name type="scientific">Caenorhabditis remanei</name>
    <name type="common">Caenorhabditis vulgaris</name>
    <dbReference type="NCBI Taxonomy" id="31234"/>
    <lineage>
        <taxon>Eukaryota</taxon>
        <taxon>Metazoa</taxon>
        <taxon>Ecdysozoa</taxon>
        <taxon>Nematoda</taxon>
        <taxon>Chromadorea</taxon>
        <taxon>Rhabditida</taxon>
        <taxon>Rhabditina</taxon>
        <taxon>Rhabditomorpha</taxon>
        <taxon>Rhabditoidea</taxon>
        <taxon>Rhabditidae</taxon>
        <taxon>Peloderinae</taxon>
        <taxon>Caenorhabditis</taxon>
    </lineage>
</organism>
<feature type="coiled-coil region" evidence="1">
    <location>
        <begin position="275"/>
        <end position="302"/>
    </location>
</feature>
<dbReference type="HOGENOM" id="CLU_042576_2_0_1"/>
<evidence type="ECO:0008006" key="4">
    <source>
        <dbReference type="Google" id="ProtNLM"/>
    </source>
</evidence>
<dbReference type="InterPro" id="IPR021942">
    <property type="entry name" value="DUF3557"/>
</dbReference>
<protein>
    <recommendedName>
        <fullName evidence="4">F-box domain-containing protein</fullName>
    </recommendedName>
</protein>
<dbReference type="Proteomes" id="UP000008281">
    <property type="component" value="Unassembled WGS sequence"/>
</dbReference>
<dbReference type="AlphaFoldDB" id="E3M9D3"/>
<dbReference type="PANTHER" id="PTHR31379:SF1">
    <property type="entry name" value="F-BOX C PROTEIN-RELATED"/>
    <property type="match status" value="1"/>
</dbReference>
<evidence type="ECO:0000313" key="2">
    <source>
        <dbReference type="EMBL" id="EFO96266.1"/>
    </source>
</evidence>
<sequence length="350" mass="40914">MSSKRPLSYPNWQCVIKYMNFNTRILLSQLCPELRRLEKSIPLKVHSFDFRCEDPIYLNDSIYQVGIFRRYHNATCVIPEDIQWQNNNGGMRYDVDKYGFPVAPGYLRMDVDYFQNEKRKKNGAQRTERLVYEQPLQNAQKYLIDKLFGGRTQIIIDHMRISLQRDQHFPPGSSLRVQNLGIQSNSFAHYQAKIESVLDYKKYPLETLYLSGEELDHPIVETAQKLIFSGLPSGFPVIRHRNVEFSCYFDITASVQQLVQHILDTKKNIGVCYVFNCLYRKLTKLIDEIKEAHEEKGKLFENSRNDTFSNCAVLQMTELCDLFVYWTNAKMNYLKIEVLPSGSPVSIEND</sequence>
<dbReference type="EMBL" id="DS268430">
    <property type="protein sequence ID" value="EFO96266.1"/>
    <property type="molecule type" value="Genomic_DNA"/>
</dbReference>
<name>E3M9D3_CAERE</name>
<reference evidence="2" key="1">
    <citation type="submission" date="2007-07" db="EMBL/GenBank/DDBJ databases">
        <title>PCAP assembly of the Caenorhabditis remanei genome.</title>
        <authorList>
            <consortium name="The Caenorhabditis remanei Sequencing Consortium"/>
            <person name="Wilson R.K."/>
        </authorList>
    </citation>
    <scope>NUCLEOTIDE SEQUENCE [LARGE SCALE GENOMIC DNA]</scope>
    <source>
        <strain evidence="2">PB4641</strain>
    </source>
</reference>
<keyword evidence="3" id="KW-1185">Reference proteome</keyword>
<dbReference type="FunCoup" id="E3M9D3">
    <property type="interactions" value="1696"/>
</dbReference>